<evidence type="ECO:0000313" key="1">
    <source>
        <dbReference type="EMBL" id="KAK3703944.1"/>
    </source>
</evidence>
<keyword evidence="2" id="KW-1185">Reference proteome</keyword>
<comment type="caution">
    <text evidence="1">The sequence shown here is derived from an EMBL/GenBank/DDBJ whole genome shotgun (WGS) entry which is preliminary data.</text>
</comment>
<protein>
    <submittedName>
        <fullName evidence="1">Uncharacterized protein</fullName>
    </submittedName>
</protein>
<dbReference type="EMBL" id="JAUTXU010000145">
    <property type="protein sequence ID" value="KAK3703944.1"/>
    <property type="molecule type" value="Genomic_DNA"/>
</dbReference>
<organism evidence="1 2">
    <name type="scientific">Vermiconidia calcicola</name>
    <dbReference type="NCBI Taxonomy" id="1690605"/>
    <lineage>
        <taxon>Eukaryota</taxon>
        <taxon>Fungi</taxon>
        <taxon>Dikarya</taxon>
        <taxon>Ascomycota</taxon>
        <taxon>Pezizomycotina</taxon>
        <taxon>Dothideomycetes</taxon>
        <taxon>Dothideomycetidae</taxon>
        <taxon>Mycosphaerellales</taxon>
        <taxon>Extremaceae</taxon>
        <taxon>Vermiconidia</taxon>
    </lineage>
</organism>
<dbReference type="Proteomes" id="UP001281147">
    <property type="component" value="Unassembled WGS sequence"/>
</dbReference>
<name>A0ACC3MUK2_9PEZI</name>
<sequence length="133" mass="14948">MSLWGLILPIRKVLCQYVNYRPVKVLPSVVPSARNCRQSDIGWIFIRENSEGEYAGQGGVTHEGQPNAIATDVSIYTAQGLERIMRFAFDAAASRPRKILTMLTQSDAQRHGMVSWDGIFKLVRSIPVSRQTR</sequence>
<proteinExistence type="predicted"/>
<accession>A0ACC3MUK2</accession>
<reference evidence="1" key="1">
    <citation type="submission" date="2023-07" db="EMBL/GenBank/DDBJ databases">
        <title>Black Yeasts Isolated from many extreme environments.</title>
        <authorList>
            <person name="Coleine C."/>
            <person name="Stajich J.E."/>
            <person name="Selbmann L."/>
        </authorList>
    </citation>
    <scope>NUCLEOTIDE SEQUENCE</scope>
    <source>
        <strain evidence="1">CCFEE 5714</strain>
    </source>
</reference>
<gene>
    <name evidence="1" type="ORF">LTR37_014162</name>
</gene>
<evidence type="ECO:0000313" key="2">
    <source>
        <dbReference type="Proteomes" id="UP001281147"/>
    </source>
</evidence>